<dbReference type="RefSeq" id="WP_133965385.1">
    <property type="nucleotide sequence ID" value="NZ_SORL01000001.1"/>
</dbReference>
<accession>A0A4R8ML65</accession>
<feature type="signal peptide" evidence="1">
    <location>
        <begin position="1"/>
        <end position="23"/>
    </location>
</feature>
<dbReference type="InterPro" id="IPR036249">
    <property type="entry name" value="Thioredoxin-like_sf"/>
</dbReference>
<dbReference type="Pfam" id="PF00462">
    <property type="entry name" value="Glutaredoxin"/>
    <property type="match status" value="1"/>
</dbReference>
<name>A0A4R8ML65_9FLAO</name>
<sequence>MNRNHKIAYSFIVLLFISCLSFAQQTKNENVELVKKQNGKRLEFFAKNNDSVSYSVFLRIETEDYRRSSNRPVLQVISANSETHLITLIKLSDKPGDYKEQFIVNKISQSLNFRKDFDDIQINIDEALKTEDITIFESENCELCNEAKSLFNAYQIAFKTKNITEDQQKLEKLLKKAGQADYNIKNAVFILKIKESIYTNITTKTALIDTINNYNK</sequence>
<evidence type="ECO:0000259" key="2">
    <source>
        <dbReference type="Pfam" id="PF00462"/>
    </source>
</evidence>
<organism evidence="3 4">
    <name type="scientific">Algibacter lectus</name>
    <dbReference type="NCBI Taxonomy" id="221126"/>
    <lineage>
        <taxon>Bacteria</taxon>
        <taxon>Pseudomonadati</taxon>
        <taxon>Bacteroidota</taxon>
        <taxon>Flavobacteriia</taxon>
        <taxon>Flavobacteriales</taxon>
        <taxon>Flavobacteriaceae</taxon>
        <taxon>Algibacter</taxon>
    </lineage>
</organism>
<dbReference type="PROSITE" id="PS51354">
    <property type="entry name" value="GLUTAREDOXIN_2"/>
    <property type="match status" value="1"/>
</dbReference>
<protein>
    <submittedName>
        <fullName evidence="3">Glutaredoxin</fullName>
    </submittedName>
</protein>
<gene>
    <name evidence="3" type="ORF">DFQ06_0077</name>
</gene>
<evidence type="ECO:0000313" key="4">
    <source>
        <dbReference type="Proteomes" id="UP000294824"/>
    </source>
</evidence>
<comment type="caution">
    <text evidence="3">The sequence shown here is derived from an EMBL/GenBank/DDBJ whole genome shotgun (WGS) entry which is preliminary data.</text>
</comment>
<dbReference type="Proteomes" id="UP000294824">
    <property type="component" value="Unassembled WGS sequence"/>
</dbReference>
<keyword evidence="4" id="KW-1185">Reference proteome</keyword>
<dbReference type="AlphaFoldDB" id="A0A4R8ML65"/>
<dbReference type="PROSITE" id="PS51257">
    <property type="entry name" value="PROKAR_LIPOPROTEIN"/>
    <property type="match status" value="1"/>
</dbReference>
<proteinExistence type="predicted"/>
<dbReference type="SUPFAM" id="SSF52833">
    <property type="entry name" value="Thioredoxin-like"/>
    <property type="match status" value="1"/>
</dbReference>
<reference evidence="3 4" key="1">
    <citation type="submission" date="2019-03" db="EMBL/GenBank/DDBJ databases">
        <title>Genomic Encyclopedia of Type Strains, Phase III (KMG-III): the genomes of soil and plant-associated and newly described type strains.</title>
        <authorList>
            <person name="Whitman W."/>
        </authorList>
    </citation>
    <scope>NUCLEOTIDE SEQUENCE [LARGE SCALE GENOMIC DNA]</scope>
    <source>
        <strain evidence="3 4">CECT 8301</strain>
    </source>
</reference>
<dbReference type="Gene3D" id="3.40.30.10">
    <property type="entry name" value="Glutaredoxin"/>
    <property type="match status" value="1"/>
</dbReference>
<keyword evidence="1" id="KW-0732">Signal</keyword>
<evidence type="ECO:0000256" key="1">
    <source>
        <dbReference type="SAM" id="SignalP"/>
    </source>
</evidence>
<dbReference type="EMBL" id="SORL01000001">
    <property type="protein sequence ID" value="TDY65474.1"/>
    <property type="molecule type" value="Genomic_DNA"/>
</dbReference>
<feature type="chain" id="PRO_5020743458" evidence="1">
    <location>
        <begin position="24"/>
        <end position="216"/>
    </location>
</feature>
<dbReference type="InterPro" id="IPR002109">
    <property type="entry name" value="Glutaredoxin"/>
</dbReference>
<evidence type="ECO:0000313" key="3">
    <source>
        <dbReference type="EMBL" id="TDY65474.1"/>
    </source>
</evidence>
<feature type="domain" description="Glutaredoxin" evidence="2">
    <location>
        <begin position="133"/>
        <end position="179"/>
    </location>
</feature>